<name>A0A2Z6REX1_9GLOM</name>
<organism evidence="6 7">
    <name type="scientific">Rhizophagus clarus</name>
    <dbReference type="NCBI Taxonomy" id="94130"/>
    <lineage>
        <taxon>Eukaryota</taxon>
        <taxon>Fungi</taxon>
        <taxon>Fungi incertae sedis</taxon>
        <taxon>Mucoromycota</taxon>
        <taxon>Glomeromycotina</taxon>
        <taxon>Glomeromycetes</taxon>
        <taxon>Glomerales</taxon>
        <taxon>Glomeraceae</taxon>
        <taxon>Rhizophagus</taxon>
    </lineage>
</organism>
<dbReference type="Proteomes" id="UP000247702">
    <property type="component" value="Unassembled WGS sequence"/>
</dbReference>
<reference evidence="6 7" key="1">
    <citation type="submission" date="2017-11" db="EMBL/GenBank/DDBJ databases">
        <title>The genome of Rhizophagus clarus HR1 reveals common genetic basis of auxotrophy among arbuscular mycorrhizal fungi.</title>
        <authorList>
            <person name="Kobayashi Y."/>
        </authorList>
    </citation>
    <scope>NUCLEOTIDE SEQUENCE [LARGE SCALE GENOMIC DNA]</scope>
    <source>
        <strain evidence="6 7">HR1</strain>
    </source>
</reference>
<evidence type="ECO:0000256" key="3">
    <source>
        <dbReference type="ARBA" id="ARBA00023204"/>
    </source>
</evidence>
<keyword evidence="2" id="KW-0227">DNA damage</keyword>
<protein>
    <recommendedName>
        <fullName evidence="8">Swi5-domain-containing protein</fullName>
    </recommendedName>
</protein>
<comment type="similarity">
    <text evidence="1">Belongs to the SWI5/SAE3 family.</text>
</comment>
<dbReference type="Pfam" id="PF07061">
    <property type="entry name" value="Swi5"/>
    <property type="match status" value="1"/>
</dbReference>
<feature type="transmembrane region" description="Helical" evidence="5">
    <location>
        <begin position="175"/>
        <end position="195"/>
    </location>
</feature>
<accession>A0A2Z6REX1</accession>
<dbReference type="PANTHER" id="PTHR28529:SF2">
    <property type="entry name" value="DNA REPAIR PROTEIN SWI5 HOMOLOG"/>
    <property type="match status" value="1"/>
</dbReference>
<proteinExistence type="inferred from homology"/>
<keyword evidence="3" id="KW-0234">DNA repair</keyword>
<evidence type="ECO:0008006" key="8">
    <source>
        <dbReference type="Google" id="ProtNLM"/>
    </source>
</evidence>
<evidence type="ECO:0000313" key="6">
    <source>
        <dbReference type="EMBL" id="GBC00531.1"/>
    </source>
</evidence>
<evidence type="ECO:0000256" key="1">
    <source>
        <dbReference type="ARBA" id="ARBA00008060"/>
    </source>
</evidence>
<evidence type="ECO:0000256" key="4">
    <source>
        <dbReference type="SAM" id="Coils"/>
    </source>
</evidence>
<keyword evidence="5" id="KW-0472">Membrane</keyword>
<evidence type="ECO:0000256" key="2">
    <source>
        <dbReference type="ARBA" id="ARBA00022763"/>
    </source>
</evidence>
<dbReference type="GO" id="GO:0034974">
    <property type="term" value="C:Swi5-Swi2 complex"/>
    <property type="evidence" value="ECO:0007669"/>
    <property type="project" value="TreeGrafter"/>
</dbReference>
<sequence>MEESHFAHELHNSARKCYRFLCLHVARCLSYVGKRLEPYTTQNQLMTLVTPTDRLAILHLPNNQKHHCPIFQFTNDETYIAYAGHIQKELVNVKRFYSYFRNTSRRDSISISKDNNFQNLVAATVEAYKIELDYRDPLKEYLNVVFDKDREEFMEIFVEMDDSPTNSEPTFEDVMTLWIAVFIWAIQLIVGRLLYKKVAFRITVRKVWKNNMNDTKEWKEKALRYIKEVENARPVSFYELNSQMFGNSYIFRILQELVAEDFILEHKIETNGLSLDIPLDTVTLYINKIKSEEHKVSAPTLRSNFPEGSCLQTSSKLDDLNSQIQSLKNQLLELNNVEIDLKKKLQSNSDVQKILSDHYRQLHEYNEIKDIGQMLLGKCAEIEGTTTKEMYKKFEVELND</sequence>
<comment type="caution">
    <text evidence="6">The sequence shown here is derived from an EMBL/GenBank/DDBJ whole genome shotgun (WGS) entry which is preliminary data.</text>
</comment>
<dbReference type="GO" id="GO:0000724">
    <property type="term" value="P:double-strand break repair via homologous recombination"/>
    <property type="evidence" value="ECO:0007669"/>
    <property type="project" value="TreeGrafter"/>
</dbReference>
<keyword evidence="5" id="KW-1133">Transmembrane helix</keyword>
<dbReference type="AlphaFoldDB" id="A0A2Z6REX1"/>
<evidence type="ECO:0000256" key="5">
    <source>
        <dbReference type="SAM" id="Phobius"/>
    </source>
</evidence>
<dbReference type="Gene3D" id="1.20.5.170">
    <property type="match status" value="1"/>
</dbReference>
<evidence type="ECO:0000313" key="7">
    <source>
        <dbReference type="Proteomes" id="UP000247702"/>
    </source>
</evidence>
<dbReference type="InterPro" id="IPR010760">
    <property type="entry name" value="DNA-repair_Swi5"/>
</dbReference>
<gene>
    <name evidence="6" type="ORF">RclHR1_03890016</name>
</gene>
<dbReference type="PANTHER" id="PTHR28529">
    <property type="entry name" value="DNA REPAIR PROTEIN SWI5 HOMOLOG"/>
    <property type="match status" value="1"/>
</dbReference>
<dbReference type="GO" id="GO:0032798">
    <property type="term" value="C:Swi5-Sfr1 complex"/>
    <property type="evidence" value="ECO:0007669"/>
    <property type="project" value="TreeGrafter"/>
</dbReference>
<keyword evidence="5" id="KW-0812">Transmembrane</keyword>
<keyword evidence="4" id="KW-0175">Coiled coil</keyword>
<keyword evidence="7" id="KW-1185">Reference proteome</keyword>
<dbReference type="EMBL" id="BEXD01003212">
    <property type="protein sequence ID" value="GBC00531.1"/>
    <property type="molecule type" value="Genomic_DNA"/>
</dbReference>
<feature type="coiled-coil region" evidence="4">
    <location>
        <begin position="310"/>
        <end position="344"/>
    </location>
</feature>